<reference evidence="1" key="1">
    <citation type="submission" date="2014-11" db="EMBL/GenBank/DDBJ databases">
        <authorList>
            <person name="Amaro Gonzalez C."/>
        </authorList>
    </citation>
    <scope>NUCLEOTIDE SEQUENCE</scope>
</reference>
<dbReference type="EMBL" id="GBXM01000797">
    <property type="protein sequence ID" value="JAI07781.1"/>
    <property type="molecule type" value="Transcribed_RNA"/>
</dbReference>
<proteinExistence type="predicted"/>
<evidence type="ECO:0000313" key="1">
    <source>
        <dbReference type="EMBL" id="JAI07781.1"/>
    </source>
</evidence>
<protein>
    <submittedName>
        <fullName evidence="1">Uncharacterized protein</fullName>
    </submittedName>
</protein>
<accession>A0A0E9Y121</accession>
<dbReference type="AlphaFoldDB" id="A0A0E9Y121"/>
<reference evidence="1" key="2">
    <citation type="journal article" date="2015" name="Fish Shellfish Immunol.">
        <title>Early steps in the European eel (Anguilla anguilla)-Vibrio vulnificus interaction in the gills: Role of the RtxA13 toxin.</title>
        <authorList>
            <person name="Callol A."/>
            <person name="Pajuelo D."/>
            <person name="Ebbesson L."/>
            <person name="Teles M."/>
            <person name="MacKenzie S."/>
            <person name="Amaro C."/>
        </authorList>
    </citation>
    <scope>NUCLEOTIDE SEQUENCE</scope>
</reference>
<sequence>MPAKSYTVSNIFRATLVAPLPSCSCFWASLSYIENEWTSSNSSTELLTV</sequence>
<name>A0A0E9Y121_ANGAN</name>
<organism evidence="1">
    <name type="scientific">Anguilla anguilla</name>
    <name type="common">European freshwater eel</name>
    <name type="synonym">Muraena anguilla</name>
    <dbReference type="NCBI Taxonomy" id="7936"/>
    <lineage>
        <taxon>Eukaryota</taxon>
        <taxon>Metazoa</taxon>
        <taxon>Chordata</taxon>
        <taxon>Craniata</taxon>
        <taxon>Vertebrata</taxon>
        <taxon>Euteleostomi</taxon>
        <taxon>Actinopterygii</taxon>
        <taxon>Neopterygii</taxon>
        <taxon>Teleostei</taxon>
        <taxon>Anguilliformes</taxon>
        <taxon>Anguillidae</taxon>
        <taxon>Anguilla</taxon>
    </lineage>
</organism>